<evidence type="ECO:0008006" key="3">
    <source>
        <dbReference type="Google" id="ProtNLM"/>
    </source>
</evidence>
<dbReference type="AlphaFoldDB" id="A0A4Y3WT65"/>
<dbReference type="OrthoDB" id="128043at2"/>
<evidence type="ECO:0000313" key="2">
    <source>
        <dbReference type="Proteomes" id="UP000320338"/>
    </source>
</evidence>
<comment type="caution">
    <text evidence="1">The sequence shown here is derived from an EMBL/GenBank/DDBJ whole genome shotgun (WGS) entry which is preliminary data.</text>
</comment>
<protein>
    <recommendedName>
        <fullName evidence="3">Secreted protein</fullName>
    </recommendedName>
</protein>
<keyword evidence="2" id="KW-1185">Reference proteome</keyword>
<organism evidence="1 2">
    <name type="scientific">Pseudonocardia hydrocarbonoxydans</name>
    <dbReference type="NCBI Taxonomy" id="76726"/>
    <lineage>
        <taxon>Bacteria</taxon>
        <taxon>Bacillati</taxon>
        <taxon>Actinomycetota</taxon>
        <taxon>Actinomycetes</taxon>
        <taxon>Pseudonocardiales</taxon>
        <taxon>Pseudonocardiaceae</taxon>
        <taxon>Pseudonocardia</taxon>
    </lineage>
</organism>
<name>A0A4Y3WT65_9PSEU</name>
<dbReference type="EMBL" id="BJNG01000038">
    <property type="protein sequence ID" value="GEC21964.1"/>
    <property type="molecule type" value="Genomic_DNA"/>
</dbReference>
<dbReference type="Proteomes" id="UP000320338">
    <property type="component" value="Unassembled WGS sequence"/>
</dbReference>
<evidence type="ECO:0000313" key="1">
    <source>
        <dbReference type="EMBL" id="GEC21964.1"/>
    </source>
</evidence>
<proteinExistence type="predicted"/>
<gene>
    <name evidence="1" type="ORF">PHY01_42470</name>
</gene>
<reference evidence="1 2" key="1">
    <citation type="submission" date="2019-06" db="EMBL/GenBank/DDBJ databases">
        <title>Whole genome shotgun sequence of Pseudonocardia hydrocarbonoxydans NBRC 14498.</title>
        <authorList>
            <person name="Hosoyama A."/>
            <person name="Uohara A."/>
            <person name="Ohji S."/>
            <person name="Ichikawa N."/>
        </authorList>
    </citation>
    <scope>NUCLEOTIDE SEQUENCE [LARGE SCALE GENOMIC DNA]</scope>
    <source>
        <strain evidence="1 2">NBRC 14498</strain>
    </source>
</reference>
<dbReference type="RefSeq" id="WP_141281028.1">
    <property type="nucleotide sequence ID" value="NZ_BAAARZ010000035.1"/>
</dbReference>
<sequence>MTTVVRLGGYATVLAVAFGVAFGVGSAVGEPPATVPGTGHTAAGHATDGRPAATDGLAATSAGYTLVPATDTLTPGEPGGYAFTVTGPDGAPVTAFDVAHDRPLHLVVVRRDAAGFQHLHPELGPGGVWRVPLTLPAGGVYRVYADFTPVGGPPLVLGTDLFAPGDFTPLPSTPSRVAGVDRYQVRLDGDLVPGTESAVFATVSLDGAPVTDLEPHLGAFGHLVAIRRSDLAYVHVHPDAPAPAATDRSGPGVPFVAEVPSAGGYRLFLDFRHGGVVRTAEFTVDVG</sequence>
<accession>A0A4Y3WT65</accession>